<gene>
    <name evidence="2" type="ORF">BG55_18570</name>
</gene>
<organism evidence="2 3">
    <name type="scientific">Erwinia mallotivora</name>
    <dbReference type="NCBI Taxonomy" id="69222"/>
    <lineage>
        <taxon>Bacteria</taxon>
        <taxon>Pseudomonadati</taxon>
        <taxon>Pseudomonadota</taxon>
        <taxon>Gammaproteobacteria</taxon>
        <taxon>Enterobacterales</taxon>
        <taxon>Erwiniaceae</taxon>
        <taxon>Erwinia</taxon>
    </lineage>
</organism>
<dbReference type="RefSeq" id="WP_052018924.1">
    <property type="nucleotide sequence ID" value="NZ_JFHN01000065.1"/>
</dbReference>
<proteinExistence type="predicted"/>
<comment type="caution">
    <text evidence="2">The sequence shown here is derived from an EMBL/GenBank/DDBJ whole genome shotgun (WGS) entry which is preliminary data.</text>
</comment>
<sequence>MFTVDSDKIAFNNQKTSTSNDAPASEKNDIWFDAVDWVNMENTWHDAEDEYPGQSAGHKEMPDAGIPLTEDCRRSIKQLIKILSEYQQGQMISAGLAAILPGVPPGVIQAADCLYLAITKGHKIDSAMLSALGLASCYLPDKLNIISQLASYIQNTIVEWCDVSFLRQFLGSNECQTARHLFIALATAAVVARYWMTGENAPQRGFLRVPAIIAKLMVRSSHYWSALCYMASNAPALIPSADKDSAINSAAYEVDTSIAIATDSCNQEPNSLIRGKTIPRITSFVSNSTLRPELLIKATVVNNEFSPSAPAGTANTLSVTDSMIAEGMHAAAIYNSGRESKLSELTDCRSHKTETCQRDGEKSIRYTHFNTKCDAVANLPAMSDNALQITAKMNREEMPVRSPAERTGGDTLLPLVATAAAVTSAPSFINSIKSKSGMVATSALALTGLVAGGRLLWNSLLGESQDENKAVVKDSLKTHLSPEPENTAHYNPPEKFRSEDSEKYDLPVGKFEQRAQYASETGFDKLAESCVTEIDRNLVNAIWNDALQAVNFKDEKVVNKLSFWLKLYEINNNYYFSDRFVQENYYKRSELYKKIKEKSHDVIISFKNEFPGIVNAFVEKENSPSALMKAERFLLKAMKLDHAQKNKIIPADNDADDEISTIGSDNFPDIRNDYSVFQPDAFIANWLKSQIDETGVENEFRQRISLNEKIPVTLTISKPSHYSQGSVYTIDEQFTVADIITGRYHDYISENTILDFKFPSFYPVSLIKKIRGGDFYHHLDAELSKLVNDGRYQKVLESGFRQAAAEAIIKIIVNYNRSMDRHGTVLKIMDDFLNGKITPKIISVNGVNAGSLMYLGTRREAGVIISLLPESADQERFFILPLHFPESHIVAPVGPGRDSINIVQPQKKAWTEDNVAFQNFIRRHLPLNMLSDSKEHIIKKCFGYQFSTKMQNGAIVGFDKSPFELKAVNENFLAGQASSFIEQIKSDYDVIVKSPNELLARRAAYILGTVADHLIISKLSTFTDKMKLMAYVSLRATSFMAGYLASDSNEQKESILNDFIMKMMIESILPVFLNGQKSSDVSTVRKMYKKVISIDDTTCEKQFSLNSLIDQVSTGKLSDKWKIKNNHDAISALIDKTQSGLEGRMKGVYTVLSEAGEAEYYIRQNSAVYHLRWDEYANTWRVINPDNPSRWMYAVPIKLDNGKWVVHADLPGKGGWPKGLPQKTSKATMGKVKKEFVLEKHIKPLEEASLKSNFAVSFRKAGKPTLDCLKDGAGAKPHSILEKTIKESSLKKYYSENYSEVAAKIKNANIEGLVGHWDDEKGLVGLYLTTNEEIESELIAVGEHVVYPIDMSNLEGSLANLKRVKNWKSRCYTGDYDTHDVIIFNGAGRPRKVLSDSLEEQSVIKILNDAVEKVDAPRRHISHTHRVIQHGPQVNYPSHMIEFERAENKPLVPAVANPGEFPIMMLDRGKWILIENKDELAEYYKNVGAVIKDGWSKNPSVTYTEQGIKPGGSSGH</sequence>
<dbReference type="STRING" id="69222.BG55_18570"/>
<dbReference type="Proteomes" id="UP000019918">
    <property type="component" value="Unassembled WGS sequence"/>
</dbReference>
<feature type="region of interest" description="Disordered" evidence="1">
    <location>
        <begin position="480"/>
        <end position="500"/>
    </location>
</feature>
<dbReference type="PATRIC" id="fig|69222.5.peg.3789"/>
<evidence type="ECO:0000256" key="1">
    <source>
        <dbReference type="SAM" id="MobiDB-lite"/>
    </source>
</evidence>
<name>A0A014PTK9_9GAMM</name>
<keyword evidence="3" id="KW-1185">Reference proteome</keyword>
<protein>
    <submittedName>
        <fullName evidence="2">Uncharacterized protein</fullName>
    </submittedName>
</protein>
<evidence type="ECO:0000313" key="2">
    <source>
        <dbReference type="EMBL" id="EXU74167.1"/>
    </source>
</evidence>
<dbReference type="OrthoDB" id="6522560at2"/>
<reference evidence="2 3" key="1">
    <citation type="submission" date="2014-02" db="EMBL/GenBank/DDBJ databases">
        <title>Draft genome of Erwinia mallotivora strain BT-MARDI, a papaya dieback pathogen.</title>
        <authorList>
            <person name="Redzuan R."/>
            <person name="Abu Bakar N."/>
            <person name="Badrun R."/>
            <person name="Mohd Raih M.F."/>
            <person name="Rozano L."/>
            <person name="Mat Amin N."/>
        </authorList>
    </citation>
    <scope>NUCLEOTIDE SEQUENCE [LARGE SCALE GENOMIC DNA]</scope>
    <source>
        <strain evidence="2 3">BT-MARDI</strain>
    </source>
</reference>
<accession>A0A014PTK9</accession>
<evidence type="ECO:0000313" key="3">
    <source>
        <dbReference type="Proteomes" id="UP000019918"/>
    </source>
</evidence>
<dbReference type="EMBL" id="JFHN01000065">
    <property type="protein sequence ID" value="EXU74167.1"/>
    <property type="molecule type" value="Genomic_DNA"/>
</dbReference>